<dbReference type="GO" id="GO:0008104">
    <property type="term" value="P:intracellular protein localization"/>
    <property type="evidence" value="ECO:0007669"/>
    <property type="project" value="TreeGrafter"/>
</dbReference>
<dbReference type="STRING" id="246404.A0A507FHA9"/>
<dbReference type="InterPro" id="IPR057981">
    <property type="entry name" value="TPR_LAA1-like_C"/>
</dbReference>
<dbReference type="InterPro" id="IPR040108">
    <property type="entry name" value="Laa1/Sip1/HEATR5"/>
</dbReference>
<feature type="compositionally biased region" description="Low complexity" evidence="2">
    <location>
        <begin position="2002"/>
        <end position="2014"/>
    </location>
</feature>
<accession>A0A507FHA9</accession>
<comment type="similarity">
    <text evidence="1">Belongs to the HEATR5 family.</text>
</comment>
<evidence type="ECO:0000313" key="5">
    <source>
        <dbReference type="Proteomes" id="UP000320333"/>
    </source>
</evidence>
<organism evidence="4 5">
    <name type="scientific">Chytriomyces confervae</name>
    <dbReference type="NCBI Taxonomy" id="246404"/>
    <lineage>
        <taxon>Eukaryota</taxon>
        <taxon>Fungi</taxon>
        <taxon>Fungi incertae sedis</taxon>
        <taxon>Chytridiomycota</taxon>
        <taxon>Chytridiomycota incertae sedis</taxon>
        <taxon>Chytridiomycetes</taxon>
        <taxon>Chytridiales</taxon>
        <taxon>Chytriomycetaceae</taxon>
        <taxon>Chytriomyces</taxon>
    </lineage>
</organism>
<dbReference type="InterPro" id="IPR046837">
    <property type="entry name" value="Laa1/Sip1/HEATR5-like_HEAT"/>
</dbReference>
<feature type="region of interest" description="Disordered" evidence="2">
    <location>
        <begin position="1228"/>
        <end position="1266"/>
    </location>
</feature>
<dbReference type="Gene3D" id="1.25.10.10">
    <property type="entry name" value="Leucine-rich Repeat Variant"/>
    <property type="match status" value="2"/>
</dbReference>
<feature type="compositionally biased region" description="Low complexity" evidence="2">
    <location>
        <begin position="1232"/>
        <end position="1244"/>
    </location>
</feature>
<name>A0A507FHA9_9FUNG</name>
<evidence type="ECO:0000313" key="4">
    <source>
        <dbReference type="EMBL" id="TPX75801.1"/>
    </source>
</evidence>
<dbReference type="EMBL" id="QEAP01000067">
    <property type="protein sequence ID" value="TPX75801.1"/>
    <property type="molecule type" value="Genomic_DNA"/>
</dbReference>
<protein>
    <recommendedName>
        <fullName evidence="3">LAA1-like C-terminal TPR repeats domain-containing protein</fullName>
    </recommendedName>
</protein>
<dbReference type="GO" id="GO:0016020">
    <property type="term" value="C:membrane"/>
    <property type="evidence" value="ECO:0007669"/>
    <property type="project" value="TreeGrafter"/>
</dbReference>
<dbReference type="GO" id="GO:0006897">
    <property type="term" value="P:endocytosis"/>
    <property type="evidence" value="ECO:0007669"/>
    <property type="project" value="TreeGrafter"/>
</dbReference>
<feature type="region of interest" description="Disordered" evidence="2">
    <location>
        <begin position="2002"/>
        <end position="2023"/>
    </location>
</feature>
<dbReference type="GO" id="GO:0030139">
    <property type="term" value="C:endocytic vesicle"/>
    <property type="evidence" value="ECO:0007669"/>
    <property type="project" value="TreeGrafter"/>
</dbReference>
<proteinExistence type="inferred from homology"/>
<dbReference type="GO" id="GO:0042147">
    <property type="term" value="P:retrograde transport, endosome to Golgi"/>
    <property type="evidence" value="ECO:0007669"/>
    <property type="project" value="TreeGrafter"/>
</dbReference>
<feature type="domain" description="LAA1-like C-terminal TPR repeats" evidence="3">
    <location>
        <begin position="1856"/>
        <end position="1999"/>
    </location>
</feature>
<dbReference type="Pfam" id="PF20210">
    <property type="entry name" value="Laa1_Sip1_HTR5"/>
    <property type="match status" value="1"/>
</dbReference>
<evidence type="ECO:0000256" key="1">
    <source>
        <dbReference type="ARBA" id="ARBA00008304"/>
    </source>
</evidence>
<feature type="compositionally biased region" description="Basic and acidic residues" evidence="2">
    <location>
        <begin position="1257"/>
        <end position="1266"/>
    </location>
</feature>
<dbReference type="Proteomes" id="UP000320333">
    <property type="component" value="Unassembled WGS sequence"/>
</dbReference>
<comment type="caution">
    <text evidence="4">The sequence shown here is derived from an EMBL/GenBank/DDBJ whole genome shotgun (WGS) entry which is preliminary data.</text>
</comment>
<dbReference type="GO" id="GO:0005829">
    <property type="term" value="C:cytosol"/>
    <property type="evidence" value="ECO:0007669"/>
    <property type="project" value="GOC"/>
</dbReference>
<evidence type="ECO:0000256" key="2">
    <source>
        <dbReference type="SAM" id="MobiDB-lite"/>
    </source>
</evidence>
<evidence type="ECO:0000259" key="3">
    <source>
        <dbReference type="Pfam" id="PF25808"/>
    </source>
</evidence>
<dbReference type="InterPro" id="IPR011989">
    <property type="entry name" value="ARM-like"/>
</dbReference>
<reference evidence="4 5" key="1">
    <citation type="journal article" date="2019" name="Sci. Rep.">
        <title>Comparative genomics of chytrid fungi reveal insights into the obligate biotrophic and pathogenic lifestyle of Synchytrium endobioticum.</title>
        <authorList>
            <person name="van de Vossenberg B.T.L.H."/>
            <person name="Warris S."/>
            <person name="Nguyen H.D.T."/>
            <person name="van Gent-Pelzer M.P.E."/>
            <person name="Joly D.L."/>
            <person name="van de Geest H.C."/>
            <person name="Bonants P.J.M."/>
            <person name="Smith D.S."/>
            <person name="Levesque C.A."/>
            <person name="van der Lee T.A.J."/>
        </authorList>
    </citation>
    <scope>NUCLEOTIDE SEQUENCE [LARGE SCALE GENOMIC DNA]</scope>
    <source>
        <strain evidence="4 5">CBS 675.73</strain>
    </source>
</reference>
<dbReference type="PANTHER" id="PTHR21663">
    <property type="entry name" value="HYPOTHETICAL HEAT DOMAIN-CONTAINING"/>
    <property type="match status" value="1"/>
</dbReference>
<keyword evidence="5" id="KW-1185">Reference proteome</keyword>
<gene>
    <name evidence="4" type="ORF">CcCBS67573_g02911</name>
</gene>
<dbReference type="InterPro" id="IPR016024">
    <property type="entry name" value="ARM-type_fold"/>
</dbReference>
<dbReference type="OrthoDB" id="192608at2759"/>
<sequence>MIDMDIEAALAATDSPEKKEQQLFQWLASLERVICRDVNGLSPLAKSYQQAHAEASPDIPALVKIIARLSASSSPRPSKPITRAFTRILKLFYSNGEAARSLSDAVAAFQNILAQKKIECLAIRLNAIACLAALTEFFGSKVSYMFAETATLLIKQLKGARDSEIALRHEVLIAFSGCLKGVGKSVNEVVWKDLLKYGKLGLTDKSALIRVDAAQPDDFDALLIPSLKGLEGTNYSARSSVANFVGYILASSQQKLVAAEPKTPTAKNASVGGSKSAAVPSSNANIEDEGVLSVEDMLNALQALFTKSTSKEVRLGLIQCYSALFHELGRAFVESNYVRIVKHLTTLVGNPKFTATDADGIYHRTLCSIILRNVVGKMLSESGQISALKDLEAGWLKKWSSLFGPEAPSSKWVLTFILDEITALLTDLGSASSVVSDALVESLFNLLQFPSWSVNASLSCCMKQFCVTNPKAIGTYMDRLIEMLQKDALSVTSAEKAEVLERLVGYGNSLSAVISSARVHPIHASFESLAVVFGISTQLVKAATTPSTSNAAKDTKIACAQIQIAWSLLTAMTTLGPSIMSVHMSQLLLLWKPVFPKLLPKESSENESQLLLSLVTRDGALASIHAFLEFNCGKDGGALVTVDVVKRIVVLLNNALSISTSVRALNAVNGSGAAAVQTPSQKRVQELELSVRKRLFDCFTRIRPLETFDASYVLLTKTSASMFAPDHELYSDKALPSGVATDKYGSHVDLSILTSLVWKEIEECGNKENRSGVAILTLREFDARRVEQMIEARVIGCLEYDFLAMLTEDVVPGIQSTLSLPISVDAVDASIKIFGLLFPIQPAVHQEAALEQFSKCLKYTGTKVSAGRKLAVQLNIFMALMYALKSIVGKTGSLASEKASAGIRDIALEALASPNAQLRALASEILGLVARVDTSGTFVNQLLQSLVDQIVNNREPDSRAGCALALGCIHVNAGSMTMGTHLKTSIGILHSLISDAHPLVHTWALYALWLTIESSSLSFGPYVSATLSLVIKLAMSDSHDPSFPPSTVPAGGTYNFMENNSAVFPCFGRILHALVGVLGPELASSTRMRELCFSLFEGLKHDTDPYVVVEAIRCIQQFIMFAPQHVDLPTLIPFLQEQISPRVNVHLIKTSAITCLYQLTQRDAGLVLNAATNLQLEEQCFSLLDTEVDEHVRAELRDILNNLLKHVAVDHPSRWIDLCKNILARGGGGGSSAASKTAAGASSSRNEDDDDEGAGMSKKDGPKGSLDKSKVHEAVVLVPRWRTQSFCISCMRNLIRYILDSGVTEHMNLAAARQIQAETPDDADLLIFRLADLIAISFNSATMPVKDLQIQGLYLLQDIINKFAGISDPDFEGHALLEQYQAQITAALTPAFSAESSSELMSLATVVAGTYIGSGIIKEFHPSDRVLRLLGGALDSCKAGDSFLPSISTNEKEMLRLSVLTSWAKLQLSSLKFQGSNRIIKDRVDVLSKLWVGCIQGTAEQKVDLSLLLRFKQRLQENEGAKNEIYLAATREVLAPSYKRCWLTILQAVCSLLPQQDILLTRVFENSAEKLQNFAVVMLSLAIESISMFGLGKKDSAELSSGKEEAKVIDDSEQETLDGCLICIGQIVAAKIIPWRYFENGGFADMILVFDRLIQTETLATQTLVIDIIKGIFVAYSDSISSDEGHSLAFKLILNVFFFHISNLSSNPTAAMTSFRPSTPAMASLFLSALDAITLIIKSKVFEGKAEQVTSLVFFIFTAILASDKFAADVAPKVLAATKSILESLADRPSQSPTTASVVKASLSTLLDTCQDWSNVDPAVLKNSILGVTLAITTSPEICASNELYEKVSHTLFLLISSGNDQLARIAIQCSRSLMSLGLKESASDVARNSGAIFTRTLLPVMYCYILESLPNLAANGLLDDVVKIILLPSFGSSVPALSLIVSVLVRIPATEPNVPEAHKVIFTNLLQIASQQQTKFREMMVHLTPEARVALENGFKSVLSAPPSAASPQQQQFGSGGAVTDHAGDESVAAPKIQLKMFGAF</sequence>
<dbReference type="PANTHER" id="PTHR21663:SF0">
    <property type="entry name" value="HEAT REPEAT-CONTAINING PROTEIN 5B"/>
    <property type="match status" value="1"/>
</dbReference>
<dbReference type="SUPFAM" id="SSF48371">
    <property type="entry name" value="ARM repeat"/>
    <property type="match status" value="2"/>
</dbReference>
<dbReference type="Pfam" id="PF25808">
    <property type="entry name" value="TPR_LAA1_C"/>
    <property type="match status" value="1"/>
</dbReference>
<dbReference type="GO" id="GO:0005794">
    <property type="term" value="C:Golgi apparatus"/>
    <property type="evidence" value="ECO:0007669"/>
    <property type="project" value="TreeGrafter"/>
</dbReference>